<organism evidence="2 3">
    <name type="scientific">Streptomyces tateyamensis</name>
    <dbReference type="NCBI Taxonomy" id="565073"/>
    <lineage>
        <taxon>Bacteria</taxon>
        <taxon>Bacillati</taxon>
        <taxon>Actinomycetota</taxon>
        <taxon>Actinomycetes</taxon>
        <taxon>Kitasatosporales</taxon>
        <taxon>Streptomycetaceae</taxon>
        <taxon>Streptomyces</taxon>
    </lineage>
</organism>
<dbReference type="OrthoDB" id="3212792at2"/>
<evidence type="ECO:0000313" key="2">
    <source>
        <dbReference type="EMBL" id="PYC73580.1"/>
    </source>
</evidence>
<evidence type="ECO:0000313" key="3">
    <source>
        <dbReference type="Proteomes" id="UP000248039"/>
    </source>
</evidence>
<dbReference type="Proteomes" id="UP000248039">
    <property type="component" value="Unassembled WGS sequence"/>
</dbReference>
<comment type="similarity">
    <text evidence="1">Belongs to the RutC family.</text>
</comment>
<evidence type="ECO:0000256" key="1">
    <source>
        <dbReference type="ARBA" id="ARBA00010552"/>
    </source>
</evidence>
<dbReference type="PANTHER" id="PTHR11803">
    <property type="entry name" value="2-IMINOBUTANOATE/2-IMINOPROPANOATE DEAMINASE RIDA"/>
    <property type="match status" value="1"/>
</dbReference>
<dbReference type="CDD" id="cd00448">
    <property type="entry name" value="YjgF_YER057c_UK114_family"/>
    <property type="match status" value="1"/>
</dbReference>
<sequence>MMQHHLRPAGSPPVNGYSHAVSFTGPMVAVSGQVPVDADGQLVGEGDPDAQLRQVFVNLGVALAAAGVGFADVVKLTVFLVDLADLPAFRQVRDEFLDPERLPACSLVQVAGLVHPAFRVEIDALAGR</sequence>
<name>A0A2V4P0D4_9ACTN</name>
<dbReference type="EMBL" id="PYBW01000099">
    <property type="protein sequence ID" value="PYC73580.1"/>
    <property type="molecule type" value="Genomic_DNA"/>
</dbReference>
<reference evidence="2 3" key="1">
    <citation type="submission" date="2018-03" db="EMBL/GenBank/DDBJ databases">
        <title>Bioinformatic expansion and discovery of thiopeptide antibiotics.</title>
        <authorList>
            <person name="Schwalen C.J."/>
            <person name="Hudson G.A."/>
            <person name="Mitchell D.A."/>
        </authorList>
    </citation>
    <scope>NUCLEOTIDE SEQUENCE [LARGE SCALE GENOMIC DNA]</scope>
    <source>
        <strain evidence="2 3">ATCC 21389</strain>
    </source>
</reference>
<gene>
    <name evidence="2" type="ORF">C7C46_25135</name>
</gene>
<dbReference type="Gene3D" id="3.30.1330.40">
    <property type="entry name" value="RutC-like"/>
    <property type="match status" value="1"/>
</dbReference>
<accession>A0A2V4P0D4</accession>
<protein>
    <submittedName>
        <fullName evidence="2">Enamine deaminase RidA</fullName>
    </submittedName>
</protein>
<dbReference type="InterPro" id="IPR006175">
    <property type="entry name" value="YjgF/YER057c/UK114"/>
</dbReference>
<dbReference type="SUPFAM" id="SSF55298">
    <property type="entry name" value="YjgF-like"/>
    <property type="match status" value="1"/>
</dbReference>
<keyword evidence="3" id="KW-1185">Reference proteome</keyword>
<dbReference type="Pfam" id="PF01042">
    <property type="entry name" value="Ribonuc_L-PSP"/>
    <property type="match status" value="1"/>
</dbReference>
<dbReference type="GO" id="GO:0019239">
    <property type="term" value="F:deaminase activity"/>
    <property type="evidence" value="ECO:0007669"/>
    <property type="project" value="TreeGrafter"/>
</dbReference>
<dbReference type="RefSeq" id="WP_110672208.1">
    <property type="nucleotide sequence ID" value="NZ_PYBW01000099.1"/>
</dbReference>
<dbReference type="InterPro" id="IPR035959">
    <property type="entry name" value="RutC-like_sf"/>
</dbReference>
<dbReference type="PANTHER" id="PTHR11803:SF58">
    <property type="entry name" value="PROTEIN HMF1-RELATED"/>
    <property type="match status" value="1"/>
</dbReference>
<comment type="caution">
    <text evidence="2">The sequence shown here is derived from an EMBL/GenBank/DDBJ whole genome shotgun (WGS) entry which is preliminary data.</text>
</comment>
<dbReference type="AlphaFoldDB" id="A0A2V4P0D4"/>
<dbReference type="GO" id="GO:0005829">
    <property type="term" value="C:cytosol"/>
    <property type="evidence" value="ECO:0007669"/>
    <property type="project" value="TreeGrafter"/>
</dbReference>
<proteinExistence type="inferred from homology"/>